<evidence type="ECO:0000313" key="8">
    <source>
        <dbReference type="Proteomes" id="UP000276029"/>
    </source>
</evidence>
<reference evidence="6 8" key="2">
    <citation type="submission" date="2018-10" db="EMBL/GenBank/DDBJ databases">
        <title>Genomic Encyclopedia of Type Strains, Phase IV (KMG-IV): sequencing the most valuable type-strain genomes for metagenomic binning, comparative biology and taxonomic classification.</title>
        <authorList>
            <person name="Goeker M."/>
        </authorList>
    </citation>
    <scope>NUCLEOTIDE SEQUENCE [LARGE SCALE GENOMIC DNA]</scope>
    <source>
        <strain evidence="6 8">DSM 19791</strain>
    </source>
</reference>
<organism evidence="5 7">
    <name type="scientific">Sphingosinicella microcystinivorans</name>
    <dbReference type="NCBI Taxonomy" id="335406"/>
    <lineage>
        <taxon>Bacteria</taxon>
        <taxon>Pseudomonadati</taxon>
        <taxon>Pseudomonadota</taxon>
        <taxon>Alphaproteobacteria</taxon>
        <taxon>Sphingomonadales</taxon>
        <taxon>Sphingosinicellaceae</taxon>
        <taxon>Sphingosinicella</taxon>
    </lineage>
</organism>
<dbReference type="SUPFAM" id="SSF51735">
    <property type="entry name" value="NAD(P)-binding Rossmann-fold domains"/>
    <property type="match status" value="1"/>
</dbReference>
<dbReference type="PANTHER" id="PTHR44196:SF1">
    <property type="entry name" value="DEHYDROGENASE_REDUCTASE SDR FAMILY MEMBER 7B"/>
    <property type="match status" value="1"/>
</dbReference>
<evidence type="ECO:0000256" key="2">
    <source>
        <dbReference type="ARBA" id="ARBA00023002"/>
    </source>
</evidence>
<evidence type="ECO:0000313" key="7">
    <source>
        <dbReference type="Proteomes" id="UP000275727"/>
    </source>
</evidence>
<dbReference type="KEGG" id="smic:SmB9_10510"/>
<evidence type="ECO:0000256" key="3">
    <source>
        <dbReference type="RuleBase" id="RU000363"/>
    </source>
</evidence>
<gene>
    <name evidence="6" type="ORF">DFR51_3549</name>
    <name evidence="5" type="ORF">SmB9_10510</name>
</gene>
<dbReference type="InterPro" id="IPR002347">
    <property type="entry name" value="SDR_fam"/>
</dbReference>
<dbReference type="Gene3D" id="3.40.50.720">
    <property type="entry name" value="NAD(P)-binding Rossmann-like Domain"/>
    <property type="match status" value="1"/>
</dbReference>
<dbReference type="Pfam" id="PF00106">
    <property type="entry name" value="adh_short"/>
    <property type="match status" value="1"/>
</dbReference>
<dbReference type="InterPro" id="IPR020904">
    <property type="entry name" value="Sc_DH/Rdtase_CS"/>
</dbReference>
<dbReference type="GO" id="GO:0016491">
    <property type="term" value="F:oxidoreductase activity"/>
    <property type="evidence" value="ECO:0007669"/>
    <property type="project" value="UniProtKB-KW"/>
</dbReference>
<sequence>MNDFAGLRDRVGVVTGGGSGLGKALSEGFASAGGKVLVADLDFESAVRVCTAITGRGGDATPAAVDVADCGSVERLADICFDTFGRCDVLINNAGIADFGPALSMPLDRWRRIIDVNLMGIVHGVTAFAPRMTAAREISHVVNIASMAGLVPLPGFAAYVASKSAVVGLSEVLRQELAPSGVVVSVACPGWIATAIQPASGSGEGPRFRPELSRVLQPEAAAAIILTQALAGDLYILTHPEWQEEVRTRFAALVAPVIAEKS</sequence>
<dbReference type="InterPro" id="IPR057326">
    <property type="entry name" value="KR_dom"/>
</dbReference>
<dbReference type="Proteomes" id="UP000276029">
    <property type="component" value="Unassembled WGS sequence"/>
</dbReference>
<dbReference type="PRINTS" id="PR00080">
    <property type="entry name" value="SDRFAMILY"/>
</dbReference>
<dbReference type="PANTHER" id="PTHR44196">
    <property type="entry name" value="DEHYDROGENASE/REDUCTASE SDR FAMILY MEMBER 7B"/>
    <property type="match status" value="1"/>
</dbReference>
<dbReference type="GO" id="GO:0016020">
    <property type="term" value="C:membrane"/>
    <property type="evidence" value="ECO:0007669"/>
    <property type="project" value="TreeGrafter"/>
</dbReference>
<dbReference type="PROSITE" id="PS00061">
    <property type="entry name" value="ADH_SHORT"/>
    <property type="match status" value="1"/>
</dbReference>
<dbReference type="EMBL" id="RBWX01000012">
    <property type="protein sequence ID" value="RKS84949.1"/>
    <property type="molecule type" value="Genomic_DNA"/>
</dbReference>
<dbReference type="SMART" id="SM00822">
    <property type="entry name" value="PKS_KR"/>
    <property type="match status" value="1"/>
</dbReference>
<evidence type="ECO:0000256" key="1">
    <source>
        <dbReference type="ARBA" id="ARBA00006484"/>
    </source>
</evidence>
<dbReference type="AlphaFoldDB" id="A0AAD1D4U4"/>
<comment type="similarity">
    <text evidence="1 3">Belongs to the short-chain dehydrogenases/reductases (SDR) family.</text>
</comment>
<keyword evidence="2" id="KW-0560">Oxidoreductase</keyword>
<evidence type="ECO:0000259" key="4">
    <source>
        <dbReference type="SMART" id="SM00822"/>
    </source>
</evidence>
<feature type="domain" description="Ketoreductase" evidence="4">
    <location>
        <begin position="10"/>
        <end position="194"/>
    </location>
</feature>
<dbReference type="EMBL" id="AP018711">
    <property type="protein sequence ID" value="BBE33393.1"/>
    <property type="molecule type" value="Genomic_DNA"/>
</dbReference>
<proteinExistence type="inferred from homology"/>
<dbReference type="CDD" id="cd05233">
    <property type="entry name" value="SDR_c"/>
    <property type="match status" value="1"/>
</dbReference>
<dbReference type="PRINTS" id="PR00081">
    <property type="entry name" value="GDHRDH"/>
</dbReference>
<dbReference type="Proteomes" id="UP000275727">
    <property type="component" value="Chromosome"/>
</dbReference>
<reference evidence="5 7" key="1">
    <citation type="submission" date="2018-06" db="EMBL/GenBank/DDBJ databases">
        <title>Complete Genome Sequence of the Microcystin-Degrading Bacterium Sphingosinicella microcystinivorans Strain B-9.</title>
        <authorList>
            <person name="Jin H."/>
            <person name="Nishizawa T."/>
            <person name="Guo Y."/>
            <person name="Nishizawa A."/>
            <person name="Park H."/>
            <person name="Kato H."/>
            <person name="Tsuji K."/>
            <person name="Harada K."/>
        </authorList>
    </citation>
    <scope>NUCLEOTIDE SEQUENCE [LARGE SCALE GENOMIC DNA]</scope>
    <source>
        <strain evidence="5 7">B9</strain>
    </source>
</reference>
<evidence type="ECO:0000313" key="5">
    <source>
        <dbReference type="EMBL" id="BBE33393.1"/>
    </source>
</evidence>
<dbReference type="InterPro" id="IPR036291">
    <property type="entry name" value="NAD(P)-bd_dom_sf"/>
</dbReference>
<keyword evidence="8" id="KW-1185">Reference proteome</keyword>
<accession>A0AAD1D4U4</accession>
<name>A0AAD1D4U4_SPHMI</name>
<dbReference type="RefSeq" id="WP_121053469.1">
    <property type="nucleotide sequence ID" value="NZ_AP018711.1"/>
</dbReference>
<evidence type="ECO:0000313" key="6">
    <source>
        <dbReference type="EMBL" id="RKS84949.1"/>
    </source>
</evidence>
<protein>
    <submittedName>
        <fullName evidence="6">Short-subunit dehydrogenase</fullName>
    </submittedName>
</protein>